<dbReference type="SMART" id="SM00181">
    <property type="entry name" value="EGF"/>
    <property type="match status" value="3"/>
</dbReference>
<evidence type="ECO:0000256" key="4">
    <source>
        <dbReference type="ARBA" id="ARBA00022737"/>
    </source>
</evidence>
<dbReference type="Proteomes" id="UP001347796">
    <property type="component" value="Unassembled WGS sequence"/>
</dbReference>
<feature type="disulfide bond" evidence="7">
    <location>
        <begin position="170"/>
        <end position="179"/>
    </location>
</feature>
<dbReference type="PROSITE" id="PS00022">
    <property type="entry name" value="EGF_1"/>
    <property type="match status" value="4"/>
</dbReference>
<dbReference type="Pfam" id="PF00008">
    <property type="entry name" value="EGF"/>
    <property type="match status" value="1"/>
</dbReference>
<comment type="caution">
    <text evidence="6">Lacks conserved residue(s) required for the propagation of feature annotation.</text>
</comment>
<evidence type="ECO:0000256" key="8">
    <source>
        <dbReference type="RuleBase" id="RU280815"/>
    </source>
</evidence>
<feature type="domain" description="DSL" evidence="13">
    <location>
        <begin position="168"/>
        <end position="214"/>
    </location>
</feature>
<keyword evidence="4 8" id="KW-0677">Repeat</keyword>
<keyword evidence="8 10" id="KW-0472">Membrane</keyword>
<dbReference type="Gene3D" id="2.10.25.140">
    <property type="match status" value="1"/>
</dbReference>
<keyword evidence="8 10" id="KW-0812">Transmembrane</keyword>
<dbReference type="EMBL" id="JAZGQO010000010">
    <property type="protein sequence ID" value="KAK6175230.1"/>
    <property type="molecule type" value="Genomic_DNA"/>
</dbReference>
<comment type="similarity">
    <text evidence="1">Belongs to the NOTCH family.</text>
</comment>
<keyword evidence="2 8" id="KW-0217">Developmental protein</keyword>
<evidence type="ECO:0000256" key="9">
    <source>
        <dbReference type="SAM" id="MobiDB-lite"/>
    </source>
</evidence>
<evidence type="ECO:0000259" key="13">
    <source>
        <dbReference type="PROSITE" id="PS51051"/>
    </source>
</evidence>
<dbReference type="Gene3D" id="2.10.25.10">
    <property type="entry name" value="Laminin"/>
    <property type="match status" value="3"/>
</dbReference>
<dbReference type="InterPro" id="IPR001774">
    <property type="entry name" value="DSL"/>
</dbReference>
<evidence type="ECO:0000313" key="14">
    <source>
        <dbReference type="EMBL" id="KAK6175230.1"/>
    </source>
</evidence>
<dbReference type="Pfam" id="PF07645">
    <property type="entry name" value="EGF_CA"/>
    <property type="match status" value="1"/>
</dbReference>
<comment type="subcellular location">
    <subcellularLocation>
        <location evidence="8">Membrane</location>
        <topology evidence="8">Single-pass type I membrane protein</topology>
    </subcellularLocation>
</comment>
<dbReference type="AlphaFoldDB" id="A0AAN8PR36"/>
<dbReference type="PANTHER" id="PTHR12916:SF13">
    <property type="entry name" value="SUSHI, VON WILLEBRAND FACTOR TYPE A, EGF AND PENTRAXIN DOMAIN-CONTAINING PROTEIN 1-LIKE"/>
    <property type="match status" value="1"/>
</dbReference>
<dbReference type="GO" id="GO:0016020">
    <property type="term" value="C:membrane"/>
    <property type="evidence" value="ECO:0007669"/>
    <property type="project" value="UniProtKB-SubCell"/>
</dbReference>
<reference evidence="14 15" key="1">
    <citation type="submission" date="2024-01" db="EMBL/GenBank/DDBJ databases">
        <title>The genome of the rayed Mediterranean limpet Patella caerulea (Linnaeus, 1758).</title>
        <authorList>
            <person name="Anh-Thu Weber A."/>
            <person name="Halstead-Nussloch G."/>
        </authorList>
    </citation>
    <scope>NUCLEOTIDE SEQUENCE [LARGE SCALE GENOMIC DNA]</scope>
    <source>
        <strain evidence="14">AATW-2023a</strain>
        <tissue evidence="14">Whole specimen</tissue>
    </source>
</reference>
<dbReference type="FunFam" id="2.10.25.140:FF:000001">
    <property type="entry name" value="Delta-like protein"/>
    <property type="match status" value="1"/>
</dbReference>
<dbReference type="PROSITE" id="PS51051">
    <property type="entry name" value="DSL"/>
    <property type="match status" value="1"/>
</dbReference>
<feature type="domain" description="EGF-like" evidence="12">
    <location>
        <begin position="254"/>
        <end position="291"/>
    </location>
</feature>
<dbReference type="SUPFAM" id="SSF57196">
    <property type="entry name" value="EGF/Laminin"/>
    <property type="match status" value="3"/>
</dbReference>
<evidence type="ECO:0000259" key="12">
    <source>
        <dbReference type="PROSITE" id="PS50026"/>
    </source>
</evidence>
<feature type="domain" description="EGF-like" evidence="12">
    <location>
        <begin position="217"/>
        <end position="253"/>
    </location>
</feature>
<comment type="function">
    <text evidence="8">Putative Notch ligand involved in the mediation of Notch signaling.</text>
</comment>
<keyword evidence="3 6" id="KW-0245">EGF-like domain</keyword>
<feature type="signal peptide" evidence="11">
    <location>
        <begin position="1"/>
        <end position="22"/>
    </location>
</feature>
<dbReference type="GO" id="GO:0007219">
    <property type="term" value="P:Notch signaling pathway"/>
    <property type="evidence" value="ECO:0007669"/>
    <property type="project" value="TreeGrafter"/>
</dbReference>
<feature type="disulfide bond" evidence="6">
    <location>
        <begin position="243"/>
        <end position="252"/>
    </location>
</feature>
<feature type="disulfide bond" evidence="6">
    <location>
        <begin position="320"/>
        <end position="329"/>
    </location>
</feature>
<dbReference type="GO" id="GO:0005509">
    <property type="term" value="F:calcium ion binding"/>
    <property type="evidence" value="ECO:0007669"/>
    <property type="project" value="InterPro"/>
</dbReference>
<dbReference type="PROSITE" id="PS01187">
    <property type="entry name" value="EGF_CA"/>
    <property type="match status" value="1"/>
</dbReference>
<evidence type="ECO:0000256" key="6">
    <source>
        <dbReference type="PROSITE-ProRule" id="PRU00076"/>
    </source>
</evidence>
<dbReference type="PANTHER" id="PTHR12916">
    <property type="entry name" value="CYTOCHROME C OXIDASE POLYPEPTIDE VIC-2"/>
    <property type="match status" value="1"/>
</dbReference>
<evidence type="ECO:0000256" key="10">
    <source>
        <dbReference type="SAM" id="Phobius"/>
    </source>
</evidence>
<accession>A0AAN8PR36</accession>
<feature type="disulfide bond" evidence="7">
    <location>
        <begin position="205"/>
        <end position="214"/>
    </location>
</feature>
<feature type="region of interest" description="Disordered" evidence="9">
    <location>
        <begin position="643"/>
        <end position="664"/>
    </location>
</feature>
<dbReference type="InterPro" id="IPR049883">
    <property type="entry name" value="NOTCH1_EGF-like"/>
</dbReference>
<gene>
    <name evidence="14" type="ORF">SNE40_013737</name>
</gene>
<dbReference type="SMART" id="SM00051">
    <property type="entry name" value="DSL"/>
    <property type="match status" value="1"/>
</dbReference>
<evidence type="ECO:0000256" key="3">
    <source>
        <dbReference type="ARBA" id="ARBA00022536"/>
    </source>
</evidence>
<dbReference type="GO" id="GO:0005112">
    <property type="term" value="F:Notch binding"/>
    <property type="evidence" value="ECO:0007669"/>
    <property type="project" value="TreeGrafter"/>
</dbReference>
<keyword evidence="15" id="KW-1185">Reference proteome</keyword>
<proteinExistence type="inferred from homology"/>
<name>A0AAN8PR36_PATCE</name>
<feature type="chain" id="PRO_5042854546" description="Delta-like protein" evidence="11">
    <location>
        <begin position="23"/>
        <end position="664"/>
    </location>
</feature>
<dbReference type="SMART" id="SM00179">
    <property type="entry name" value="EGF_CA"/>
    <property type="match status" value="3"/>
</dbReference>
<feature type="disulfide bond" evidence="6">
    <location>
        <begin position="281"/>
        <end position="290"/>
    </location>
</feature>
<dbReference type="FunFam" id="2.10.25.10:FF:000471">
    <property type="entry name" value="Protein lin-12"/>
    <property type="match status" value="1"/>
</dbReference>
<dbReference type="PROSITE" id="PS00010">
    <property type="entry name" value="ASX_HYDROXYL"/>
    <property type="match status" value="1"/>
</dbReference>
<evidence type="ECO:0000313" key="15">
    <source>
        <dbReference type="Proteomes" id="UP001347796"/>
    </source>
</evidence>
<dbReference type="InterPro" id="IPR018097">
    <property type="entry name" value="EGF_Ca-bd_CS"/>
</dbReference>
<sequence length="664" mass="73730">MSFHSFGLTVIFVLAVFQSAVGSGILEIKLLNYYGDGDGSNGHCCDGKFVFCPSACDHKFTICVDNAYGSDSMNDCQFGEYTTGDTIDKNHIVFGDYIGGVRNYFPFKFTQWSGKVKVKVYIVDVDDVNDHDHVDTIRRQIQRKPTRPPRYTAEMIKQRTSLEIDARVSCDDHYYRDDCFVYCKPHDDAINGYYTCNQVTGEKICKQGWTGSSCNVDIDECEETICKNNGTCTNTNGSYSCSCLQGYKGINCEVSPVCVSQPCQNGGNCSETMFLFYNCSCQIGYSGDSCETKVDPCTCSPCNNGGTCMSDVAGNYNCICTSEWIGDYCQDVMPPITPITFFGETTRITLLGTIDDGNREQLADGLRNLSRDLGGVQGRILVQVDTETLELKPGDIITEVNFLVAIDGGKTVISNDQIDAIFKNNKPEKINPYLPLPLYYSNGGGLADPSAIVGIEKERSWLSVNWYVILLVALICLAAVVVFGFVFLRRRRKQAEEKDQIADDFEVQPQNMAFENILYNENNRANANREQAAPPRTPDEAYISTKRVSLPPLPEEEVVDGAVGGAAQPENAYDLPRPINHYQDIDDAKKPAVPGPYLDMNGTIPKRVDNTYQDFNNLAVSMKAIEEKENHYQDLDKVKDDMESLDSLSSDSEDEIAKIKSSFA</sequence>
<protein>
    <recommendedName>
        <fullName evidence="8">Delta-like protein</fullName>
    </recommendedName>
</protein>
<dbReference type="CDD" id="cd00054">
    <property type="entry name" value="EGF_CA"/>
    <property type="match status" value="2"/>
</dbReference>
<dbReference type="Pfam" id="PF01414">
    <property type="entry name" value="DSL"/>
    <property type="match status" value="1"/>
</dbReference>
<evidence type="ECO:0000256" key="1">
    <source>
        <dbReference type="ARBA" id="ARBA00005847"/>
    </source>
</evidence>
<dbReference type="PROSITE" id="PS50026">
    <property type="entry name" value="EGF_3"/>
    <property type="match status" value="3"/>
</dbReference>
<feature type="domain" description="EGF-like" evidence="12">
    <location>
        <begin position="293"/>
        <end position="330"/>
    </location>
</feature>
<comment type="caution">
    <text evidence="14">The sequence shown here is derived from an EMBL/GenBank/DDBJ whole genome shotgun (WGS) entry which is preliminary data.</text>
</comment>
<dbReference type="InterPro" id="IPR000742">
    <property type="entry name" value="EGF"/>
</dbReference>
<evidence type="ECO:0000256" key="2">
    <source>
        <dbReference type="ARBA" id="ARBA00022473"/>
    </source>
</evidence>
<dbReference type="PROSITE" id="PS01186">
    <property type="entry name" value="EGF_2"/>
    <property type="match status" value="2"/>
</dbReference>
<evidence type="ECO:0000256" key="5">
    <source>
        <dbReference type="ARBA" id="ARBA00023157"/>
    </source>
</evidence>
<dbReference type="InterPro" id="IPR000152">
    <property type="entry name" value="EGF-type_Asp/Asn_hydroxyl_site"/>
</dbReference>
<evidence type="ECO:0000256" key="11">
    <source>
        <dbReference type="SAM" id="SignalP"/>
    </source>
</evidence>
<organism evidence="14 15">
    <name type="scientific">Patella caerulea</name>
    <name type="common">Rayed Mediterranean limpet</name>
    <dbReference type="NCBI Taxonomy" id="87958"/>
    <lineage>
        <taxon>Eukaryota</taxon>
        <taxon>Metazoa</taxon>
        <taxon>Spiralia</taxon>
        <taxon>Lophotrochozoa</taxon>
        <taxon>Mollusca</taxon>
        <taxon>Gastropoda</taxon>
        <taxon>Patellogastropoda</taxon>
        <taxon>Patelloidea</taxon>
        <taxon>Patellidae</taxon>
        <taxon>Patella</taxon>
    </lineage>
</organism>
<dbReference type="InterPro" id="IPR001881">
    <property type="entry name" value="EGF-like_Ca-bd_dom"/>
</dbReference>
<keyword evidence="8 11" id="KW-0732">Signal</keyword>
<feature type="transmembrane region" description="Helical" evidence="10">
    <location>
        <begin position="466"/>
        <end position="488"/>
    </location>
</feature>
<keyword evidence="8 10" id="KW-1133">Transmembrane helix</keyword>
<evidence type="ECO:0000256" key="7">
    <source>
        <dbReference type="PROSITE-ProRule" id="PRU00377"/>
    </source>
</evidence>
<dbReference type="Gene3D" id="2.60.40.3510">
    <property type="match status" value="1"/>
</dbReference>
<keyword evidence="5 6" id="KW-1015">Disulfide bond</keyword>